<feature type="transmembrane region" description="Helical" evidence="1">
    <location>
        <begin position="190"/>
        <end position="209"/>
    </location>
</feature>
<keyword evidence="1" id="KW-0472">Membrane</keyword>
<keyword evidence="1" id="KW-1133">Transmembrane helix</keyword>
<accession>A0AAV2IP26</accession>
<feature type="signal peptide" evidence="2">
    <location>
        <begin position="1"/>
        <end position="22"/>
    </location>
</feature>
<name>A0AAV2IP26_LYMST</name>
<evidence type="ECO:0000256" key="1">
    <source>
        <dbReference type="SAM" id="Phobius"/>
    </source>
</evidence>
<dbReference type="Proteomes" id="UP001497497">
    <property type="component" value="Unassembled WGS sequence"/>
</dbReference>
<feature type="chain" id="PRO_5043943086" evidence="2">
    <location>
        <begin position="23"/>
        <end position="210"/>
    </location>
</feature>
<dbReference type="AlphaFoldDB" id="A0AAV2IP26"/>
<keyword evidence="4" id="KW-1185">Reference proteome</keyword>
<evidence type="ECO:0000256" key="2">
    <source>
        <dbReference type="SAM" id="SignalP"/>
    </source>
</evidence>
<dbReference type="EMBL" id="CAXITT010001112">
    <property type="protein sequence ID" value="CAL1547941.1"/>
    <property type="molecule type" value="Genomic_DNA"/>
</dbReference>
<keyword evidence="1" id="KW-0812">Transmembrane</keyword>
<gene>
    <name evidence="3" type="ORF">GSLYS_00021258001</name>
</gene>
<sequence>MQMLPVLISSIAMIFFIEKSDTSIWPPISDRAFWDPIHYSLGGKSCNDGNRTGSLILSGFINVTGKTLPKIEAVFGIYTSNTRLFFFQIMSAFFNLWEENCTDTHQVPLDKCRCNYESATIVRVKCFLTAYIEHRNKLFPLNFITDKDSFSANSNMTMKYGNALCQMEASRPGAGYRTSSRCGNNGMPTGLIFLVTALVCAVALMIFCAR</sequence>
<evidence type="ECO:0000313" key="4">
    <source>
        <dbReference type="Proteomes" id="UP001497497"/>
    </source>
</evidence>
<keyword evidence="2" id="KW-0732">Signal</keyword>
<reference evidence="3 4" key="1">
    <citation type="submission" date="2024-04" db="EMBL/GenBank/DDBJ databases">
        <authorList>
            <consortium name="Genoscope - CEA"/>
            <person name="William W."/>
        </authorList>
    </citation>
    <scope>NUCLEOTIDE SEQUENCE [LARGE SCALE GENOMIC DNA]</scope>
</reference>
<evidence type="ECO:0000313" key="3">
    <source>
        <dbReference type="EMBL" id="CAL1547941.1"/>
    </source>
</evidence>
<protein>
    <submittedName>
        <fullName evidence="3">Uncharacterized protein</fullName>
    </submittedName>
</protein>
<comment type="caution">
    <text evidence="3">The sequence shown here is derived from an EMBL/GenBank/DDBJ whole genome shotgun (WGS) entry which is preliminary data.</text>
</comment>
<proteinExistence type="predicted"/>
<organism evidence="3 4">
    <name type="scientific">Lymnaea stagnalis</name>
    <name type="common">Great pond snail</name>
    <name type="synonym">Helix stagnalis</name>
    <dbReference type="NCBI Taxonomy" id="6523"/>
    <lineage>
        <taxon>Eukaryota</taxon>
        <taxon>Metazoa</taxon>
        <taxon>Spiralia</taxon>
        <taxon>Lophotrochozoa</taxon>
        <taxon>Mollusca</taxon>
        <taxon>Gastropoda</taxon>
        <taxon>Heterobranchia</taxon>
        <taxon>Euthyneura</taxon>
        <taxon>Panpulmonata</taxon>
        <taxon>Hygrophila</taxon>
        <taxon>Lymnaeoidea</taxon>
        <taxon>Lymnaeidae</taxon>
        <taxon>Lymnaea</taxon>
    </lineage>
</organism>